<keyword evidence="2 6" id="KW-0813">Transport</keyword>
<comment type="similarity">
    <text evidence="1 6">Belongs to the VPS36 family.</text>
</comment>
<dbReference type="GO" id="GO:0032266">
    <property type="term" value="F:phosphatidylinositol-3-phosphate binding"/>
    <property type="evidence" value="ECO:0007669"/>
    <property type="project" value="UniProtKB-UniRule"/>
</dbReference>
<dbReference type="InterPro" id="IPR036390">
    <property type="entry name" value="WH_DNA-bd_sf"/>
</dbReference>
<evidence type="ECO:0000256" key="3">
    <source>
        <dbReference type="ARBA" id="ARBA00022753"/>
    </source>
</evidence>
<dbReference type="Proteomes" id="UP000664859">
    <property type="component" value="Unassembled WGS sequence"/>
</dbReference>
<dbReference type="GO" id="GO:0031902">
    <property type="term" value="C:late endosome membrane"/>
    <property type="evidence" value="ECO:0007669"/>
    <property type="project" value="UniProtKB-UniRule"/>
</dbReference>
<sequence>MVDLLRGGRDELLSTLTSAFRREAWITITATDVMAKLTAATVSEFNHAAGIAGILRRQEAARATATQMASEAFADLDSLIGKAKEVVAVISRYQAAQAGATAEEKQADSGDLSAALLNIGFISPVTKETAGTQYHQQLARQLADFLGAGNRGLLQRVGGMMTLPDIYAIFNRARGTQLISPEDLLTVSRMLSALGLGMRLRTFPSGVAVIQSDAYDDAAVGEQLVALAKENALMATSVAAVLHVSLVLAQEHLATAEQAGLLCRDETLEGLRFYPNLFPQYCT</sequence>
<dbReference type="InterPro" id="IPR037855">
    <property type="entry name" value="Vps36"/>
</dbReference>
<evidence type="ECO:0000256" key="1">
    <source>
        <dbReference type="ARBA" id="ARBA00009697"/>
    </source>
</evidence>
<keyword evidence="3 6" id="KW-0967">Endosome</keyword>
<name>A0A835ZG34_9STRA</name>
<dbReference type="PANTHER" id="PTHR13128:SF12">
    <property type="entry name" value="VACUOLAR PROTEIN-SORTING-ASSOCIATED PROTEIN 36"/>
    <property type="match status" value="1"/>
</dbReference>
<protein>
    <recommendedName>
        <fullName evidence="6">Vacuolar protein-sorting-associated protein 36</fullName>
    </recommendedName>
    <alternativeName>
        <fullName evidence="6">ESCRT-II complex subunit VPS36</fullName>
    </alternativeName>
</protein>
<reference evidence="7" key="1">
    <citation type="submission" date="2021-02" db="EMBL/GenBank/DDBJ databases">
        <title>First Annotated Genome of the Yellow-green Alga Tribonema minus.</title>
        <authorList>
            <person name="Mahan K.M."/>
        </authorList>
    </citation>
    <scope>NUCLEOTIDE SEQUENCE</scope>
    <source>
        <strain evidence="7">UTEX B ZZ1240</strain>
    </source>
</reference>
<dbReference type="SUPFAM" id="SSF46785">
    <property type="entry name" value="Winged helix' DNA-binding domain"/>
    <property type="match status" value="1"/>
</dbReference>
<gene>
    <name evidence="7" type="ORF">JKP88DRAFT_271714</name>
</gene>
<evidence type="ECO:0000256" key="4">
    <source>
        <dbReference type="ARBA" id="ARBA00022927"/>
    </source>
</evidence>
<dbReference type="FunFam" id="1.10.10.10:FF:000165">
    <property type="entry name" value="Vacuolar protein sorting protein (Vps36)"/>
    <property type="match status" value="1"/>
</dbReference>
<comment type="subcellular location">
    <subcellularLocation>
        <location evidence="6">Cytoplasm</location>
    </subcellularLocation>
    <subcellularLocation>
        <location evidence="6">Endosome</location>
    </subcellularLocation>
</comment>
<evidence type="ECO:0000313" key="7">
    <source>
        <dbReference type="EMBL" id="KAG5188313.1"/>
    </source>
</evidence>
<keyword evidence="4 6" id="KW-0653">Protein transport</keyword>
<dbReference type="GO" id="GO:0043328">
    <property type="term" value="P:protein transport to vacuole involved in ubiquitin-dependent protein catabolic process via the multivesicular body sorting pathway"/>
    <property type="evidence" value="ECO:0007669"/>
    <property type="project" value="UniProtKB-UniRule"/>
</dbReference>
<evidence type="ECO:0000256" key="5">
    <source>
        <dbReference type="ARBA" id="ARBA00023054"/>
    </source>
</evidence>
<organism evidence="7 8">
    <name type="scientific">Tribonema minus</name>
    <dbReference type="NCBI Taxonomy" id="303371"/>
    <lineage>
        <taxon>Eukaryota</taxon>
        <taxon>Sar</taxon>
        <taxon>Stramenopiles</taxon>
        <taxon>Ochrophyta</taxon>
        <taxon>PX clade</taxon>
        <taxon>Xanthophyceae</taxon>
        <taxon>Tribonematales</taxon>
        <taxon>Tribonemataceae</taxon>
        <taxon>Tribonema</taxon>
    </lineage>
</organism>
<evidence type="ECO:0000313" key="8">
    <source>
        <dbReference type="Proteomes" id="UP000664859"/>
    </source>
</evidence>
<dbReference type="Gene3D" id="6.10.140.260">
    <property type="match status" value="1"/>
</dbReference>
<dbReference type="OrthoDB" id="205057at2759"/>
<accession>A0A835ZG34</accession>
<evidence type="ECO:0000256" key="2">
    <source>
        <dbReference type="ARBA" id="ARBA00022448"/>
    </source>
</evidence>
<dbReference type="GO" id="GO:0043130">
    <property type="term" value="F:ubiquitin binding"/>
    <property type="evidence" value="ECO:0007669"/>
    <property type="project" value="UniProtKB-UniRule"/>
</dbReference>
<proteinExistence type="inferred from homology"/>
<comment type="function">
    <text evidence="6">Component of the ESCRT-II complex (endosomal sorting complex required for transport II), which is required for multivesicular body (MVB) formation and sorting of endosomal cargo proteins into MVBs.</text>
</comment>
<dbReference type="InterPro" id="IPR040608">
    <property type="entry name" value="Snf8/Vps36"/>
</dbReference>
<keyword evidence="5" id="KW-0175">Coiled coil</keyword>
<dbReference type="InterPro" id="IPR036388">
    <property type="entry name" value="WH-like_DNA-bd_sf"/>
</dbReference>
<dbReference type="Pfam" id="PF04157">
    <property type="entry name" value="EAP30"/>
    <property type="match status" value="1"/>
</dbReference>
<evidence type="ECO:0000256" key="6">
    <source>
        <dbReference type="RuleBase" id="RU367095"/>
    </source>
</evidence>
<dbReference type="AlphaFoldDB" id="A0A835ZG34"/>
<comment type="subunit">
    <text evidence="6">Component of the endosomal sorting complex required for transport II (ESCRT-II).</text>
</comment>
<comment type="caution">
    <text evidence="7">The sequence shown here is derived from an EMBL/GenBank/DDBJ whole genome shotgun (WGS) entry which is preliminary data.</text>
</comment>
<dbReference type="EMBL" id="JAFCMP010000072">
    <property type="protein sequence ID" value="KAG5188313.1"/>
    <property type="molecule type" value="Genomic_DNA"/>
</dbReference>
<dbReference type="PANTHER" id="PTHR13128">
    <property type="entry name" value="VACUOLAR PROTEIN-SORTING-ASSOCIATED PROTEIN 36"/>
    <property type="match status" value="1"/>
</dbReference>
<keyword evidence="8" id="KW-1185">Reference proteome</keyword>
<dbReference type="Gene3D" id="1.10.10.10">
    <property type="entry name" value="Winged helix-like DNA-binding domain superfamily/Winged helix DNA-binding domain"/>
    <property type="match status" value="2"/>
</dbReference>
<dbReference type="GO" id="GO:0000814">
    <property type="term" value="C:ESCRT II complex"/>
    <property type="evidence" value="ECO:0007669"/>
    <property type="project" value="UniProtKB-UniRule"/>
</dbReference>
<keyword evidence="6" id="KW-0963">Cytoplasm</keyword>